<sequence length="90" mass="9789">MLVRGQTAANASANNSRFRSTRKRENKYVKQNMIGRLILIIRLAVNKEGMSTWIAQAVSGARSEKKATGINPIVGYSGRKLSLGADNDPA</sequence>
<protein>
    <submittedName>
        <fullName evidence="2">Uncharacterized protein</fullName>
    </submittedName>
</protein>
<evidence type="ECO:0000313" key="2">
    <source>
        <dbReference type="EMBL" id="CAH2068165.1"/>
    </source>
</evidence>
<name>A0ABN8IV73_9NEOP</name>
<accession>A0ABN8IV73</accession>
<gene>
    <name evidence="2" type="ORF">IPOD504_LOCUS14091</name>
</gene>
<evidence type="ECO:0000256" key="1">
    <source>
        <dbReference type="SAM" id="MobiDB-lite"/>
    </source>
</evidence>
<proteinExistence type="predicted"/>
<reference evidence="2" key="1">
    <citation type="submission" date="2022-03" db="EMBL/GenBank/DDBJ databases">
        <authorList>
            <person name="Martin H S."/>
        </authorList>
    </citation>
    <scope>NUCLEOTIDE SEQUENCE</scope>
</reference>
<feature type="non-terminal residue" evidence="2">
    <location>
        <position position="90"/>
    </location>
</feature>
<organism evidence="2 3">
    <name type="scientific">Iphiclides podalirius</name>
    <name type="common">scarce swallowtail</name>
    <dbReference type="NCBI Taxonomy" id="110791"/>
    <lineage>
        <taxon>Eukaryota</taxon>
        <taxon>Metazoa</taxon>
        <taxon>Ecdysozoa</taxon>
        <taxon>Arthropoda</taxon>
        <taxon>Hexapoda</taxon>
        <taxon>Insecta</taxon>
        <taxon>Pterygota</taxon>
        <taxon>Neoptera</taxon>
        <taxon>Endopterygota</taxon>
        <taxon>Lepidoptera</taxon>
        <taxon>Glossata</taxon>
        <taxon>Ditrysia</taxon>
        <taxon>Papilionoidea</taxon>
        <taxon>Papilionidae</taxon>
        <taxon>Papilioninae</taxon>
        <taxon>Iphiclides</taxon>
    </lineage>
</organism>
<feature type="compositionally biased region" description="Low complexity" evidence="1">
    <location>
        <begin position="7"/>
        <end position="18"/>
    </location>
</feature>
<feature type="region of interest" description="Disordered" evidence="1">
    <location>
        <begin position="1"/>
        <end position="24"/>
    </location>
</feature>
<evidence type="ECO:0000313" key="3">
    <source>
        <dbReference type="Proteomes" id="UP000837857"/>
    </source>
</evidence>
<keyword evidence="3" id="KW-1185">Reference proteome</keyword>
<dbReference type="Proteomes" id="UP000837857">
    <property type="component" value="Chromosome 5"/>
</dbReference>
<dbReference type="EMBL" id="OW152817">
    <property type="protein sequence ID" value="CAH2068165.1"/>
    <property type="molecule type" value="Genomic_DNA"/>
</dbReference>